<dbReference type="PANTHER" id="PTHR23323">
    <property type="entry name" value="VACUOLAR PROTEIN SORTING-ASSOCIATED PROTEIN"/>
    <property type="match status" value="1"/>
</dbReference>
<evidence type="ECO:0000313" key="5">
    <source>
        <dbReference type="EMBL" id="KAL1495660.1"/>
    </source>
</evidence>
<gene>
    <name evidence="5" type="ORF">AB1Y20_016526</name>
</gene>
<dbReference type="GO" id="GO:0005768">
    <property type="term" value="C:endosome"/>
    <property type="evidence" value="ECO:0007669"/>
    <property type="project" value="TreeGrafter"/>
</dbReference>
<dbReference type="PANTHER" id="PTHR23323:SF26">
    <property type="entry name" value="VACUOLAR PROTEIN SORTING-ASSOCIATED PROTEIN 18 HOMOLOG"/>
    <property type="match status" value="1"/>
</dbReference>
<name>A0AB34IBV8_PRYPA</name>
<evidence type="ECO:0000259" key="4">
    <source>
        <dbReference type="Pfam" id="PF05131"/>
    </source>
</evidence>
<keyword evidence="1" id="KW-0479">Metal-binding</keyword>
<dbReference type="GO" id="GO:0030897">
    <property type="term" value="C:HOPS complex"/>
    <property type="evidence" value="ECO:0007669"/>
    <property type="project" value="TreeGrafter"/>
</dbReference>
<dbReference type="GO" id="GO:0007033">
    <property type="term" value="P:vacuole organization"/>
    <property type="evidence" value="ECO:0007669"/>
    <property type="project" value="TreeGrafter"/>
</dbReference>
<evidence type="ECO:0000256" key="2">
    <source>
        <dbReference type="ARBA" id="ARBA00022771"/>
    </source>
</evidence>
<dbReference type="Proteomes" id="UP001515480">
    <property type="component" value="Unassembled WGS sequence"/>
</dbReference>
<dbReference type="GO" id="GO:0006904">
    <property type="term" value="P:vesicle docking involved in exocytosis"/>
    <property type="evidence" value="ECO:0007669"/>
    <property type="project" value="TreeGrafter"/>
</dbReference>
<dbReference type="InterPro" id="IPR007810">
    <property type="entry name" value="Pep3/Vps18_beta-prop"/>
</dbReference>
<evidence type="ECO:0000256" key="1">
    <source>
        <dbReference type="ARBA" id="ARBA00022723"/>
    </source>
</evidence>
<reference evidence="5 6" key="1">
    <citation type="journal article" date="2024" name="Science">
        <title>Giant polyketide synthase enzymes in the biosynthesis of giant marine polyether toxins.</title>
        <authorList>
            <person name="Fallon T.R."/>
            <person name="Shende V.V."/>
            <person name="Wierzbicki I.H."/>
            <person name="Pendleton A.L."/>
            <person name="Watervoot N.F."/>
            <person name="Auber R.P."/>
            <person name="Gonzalez D.J."/>
            <person name="Wisecaver J.H."/>
            <person name="Moore B.S."/>
        </authorList>
    </citation>
    <scope>NUCLEOTIDE SEQUENCE [LARGE SCALE GENOMIC DNA]</scope>
    <source>
        <strain evidence="5 6">12B1</strain>
    </source>
</reference>
<keyword evidence="6" id="KW-1185">Reference proteome</keyword>
<dbReference type="GO" id="GO:0007032">
    <property type="term" value="P:endosome organization"/>
    <property type="evidence" value="ECO:0007669"/>
    <property type="project" value="TreeGrafter"/>
</dbReference>
<dbReference type="GO" id="GO:0048284">
    <property type="term" value="P:organelle fusion"/>
    <property type="evidence" value="ECO:0007669"/>
    <property type="project" value="TreeGrafter"/>
</dbReference>
<organism evidence="5 6">
    <name type="scientific">Prymnesium parvum</name>
    <name type="common">Toxic golden alga</name>
    <dbReference type="NCBI Taxonomy" id="97485"/>
    <lineage>
        <taxon>Eukaryota</taxon>
        <taxon>Haptista</taxon>
        <taxon>Haptophyta</taxon>
        <taxon>Prymnesiophyceae</taxon>
        <taxon>Prymnesiales</taxon>
        <taxon>Prymnesiaceae</taxon>
        <taxon>Prymnesium</taxon>
    </lineage>
</organism>
<evidence type="ECO:0000313" key="6">
    <source>
        <dbReference type="Proteomes" id="UP001515480"/>
    </source>
</evidence>
<keyword evidence="2" id="KW-0863">Zinc-finger</keyword>
<keyword evidence="3" id="KW-0862">Zinc</keyword>
<dbReference type="GO" id="GO:0030674">
    <property type="term" value="F:protein-macromolecule adaptor activity"/>
    <property type="evidence" value="ECO:0007669"/>
    <property type="project" value="TreeGrafter"/>
</dbReference>
<dbReference type="AlphaFoldDB" id="A0AB34IBV8"/>
<dbReference type="GO" id="GO:0008270">
    <property type="term" value="F:zinc ion binding"/>
    <property type="evidence" value="ECO:0007669"/>
    <property type="project" value="UniProtKB-KW"/>
</dbReference>
<accession>A0AB34IBV8</accession>
<sequence>MASRAPPDGKEAPMDALFTLAGPEWSPPAEMGPLTSLAASHGSLFVSSAQGALLRLGVASAEYEPLEPPAAARGSPSHTLFVDPHTPSALLLSLPSGESHYFFKGKGRGLAKLKGIRLTAVAWARVEASRPEVRDVVLGDAKGVLYEASLEPARTRTFRQIHLLTPAAPVCGLHLEAFAAAGEEKRMLLLAATPSRLFEFVGGPTLDALVAEPPVVRHAAASPPAAAAAFAAHSLATHRRPNGAVASFACLCAGQVHFASLAAQPAQSSSLVVEFGSLPLPRVAPDGKDMADKSAAATVPTAMALTEFHFLLLYDSCLLAVSRLNHKVACRALPPRQWPSGARLLGLAHDASKGVLWAWGGAGVLRVRVHREERHVWRLHLEAARFAEALSYCSPTESMQRDAVLTAQAEHVFKEGQYELAATQYAKTKQTVEDVAMRFVAASQTAALKTYLLHKFDLVVESDVAQLTMLCTWLTEIYLRAMSAAPPPALAALRREFREFLSDKRRFLHRGTTHALIAAQGRAEEALHYAMLCADFERAIS</sequence>
<evidence type="ECO:0000256" key="3">
    <source>
        <dbReference type="ARBA" id="ARBA00022833"/>
    </source>
</evidence>
<feature type="domain" description="Pep3/Vps18 beta-propeller" evidence="4">
    <location>
        <begin position="34"/>
        <end position="359"/>
    </location>
</feature>
<protein>
    <recommendedName>
        <fullName evidence="4">Pep3/Vps18 beta-propeller domain-containing protein</fullName>
    </recommendedName>
</protein>
<dbReference type="EMBL" id="JBGBPQ010000031">
    <property type="protein sequence ID" value="KAL1495660.1"/>
    <property type="molecule type" value="Genomic_DNA"/>
</dbReference>
<comment type="caution">
    <text evidence="5">The sequence shown here is derived from an EMBL/GenBank/DDBJ whole genome shotgun (WGS) entry which is preliminary data.</text>
</comment>
<proteinExistence type="predicted"/>
<dbReference type="Pfam" id="PF05131">
    <property type="entry name" value="Pep3_Vps18"/>
    <property type="match status" value="1"/>
</dbReference>